<evidence type="ECO:0000256" key="3">
    <source>
        <dbReference type="ARBA" id="ARBA00022692"/>
    </source>
</evidence>
<keyword evidence="2" id="KW-0813">Transport</keyword>
<evidence type="ECO:0000256" key="4">
    <source>
        <dbReference type="ARBA" id="ARBA00022989"/>
    </source>
</evidence>
<feature type="transmembrane region" description="Helical" evidence="6">
    <location>
        <begin position="157"/>
        <end position="177"/>
    </location>
</feature>
<evidence type="ECO:0000256" key="5">
    <source>
        <dbReference type="ARBA" id="ARBA00023136"/>
    </source>
</evidence>
<dbReference type="OrthoDB" id="2962993at2759"/>
<dbReference type="FunFam" id="1.20.1250.20:FF:000034">
    <property type="entry name" value="MFS general substrate transporter"/>
    <property type="match status" value="1"/>
</dbReference>
<feature type="transmembrane region" description="Helical" evidence="6">
    <location>
        <begin position="288"/>
        <end position="308"/>
    </location>
</feature>
<dbReference type="eggNOG" id="KOG2533">
    <property type="taxonomic scope" value="Eukaryota"/>
</dbReference>
<protein>
    <recommendedName>
        <fullName evidence="7">Major facilitator superfamily (MFS) profile domain-containing protein</fullName>
    </recommendedName>
</protein>
<evidence type="ECO:0000313" key="8">
    <source>
        <dbReference type="EMBL" id="EME38802.1"/>
    </source>
</evidence>
<feature type="transmembrane region" description="Helical" evidence="6">
    <location>
        <begin position="222"/>
        <end position="243"/>
    </location>
</feature>
<dbReference type="Gene3D" id="1.20.1250.20">
    <property type="entry name" value="MFS general substrate transporter like domains"/>
    <property type="match status" value="2"/>
</dbReference>
<dbReference type="PROSITE" id="PS50850">
    <property type="entry name" value="MFS"/>
    <property type="match status" value="1"/>
</dbReference>
<reference evidence="8 9" key="2">
    <citation type="journal article" date="2012" name="PLoS Pathog.">
        <title>Diverse lifestyles and strategies of plant pathogenesis encoded in the genomes of eighteen Dothideomycetes fungi.</title>
        <authorList>
            <person name="Ohm R.A."/>
            <person name="Feau N."/>
            <person name="Henrissat B."/>
            <person name="Schoch C.L."/>
            <person name="Horwitz B.A."/>
            <person name="Barry K.W."/>
            <person name="Condon B.J."/>
            <person name="Copeland A.C."/>
            <person name="Dhillon B."/>
            <person name="Glaser F."/>
            <person name="Hesse C.N."/>
            <person name="Kosti I."/>
            <person name="LaButti K."/>
            <person name="Lindquist E.A."/>
            <person name="Lucas S."/>
            <person name="Salamov A.A."/>
            <person name="Bradshaw R.E."/>
            <person name="Ciuffetti L."/>
            <person name="Hamelin R.C."/>
            <person name="Kema G.H.J."/>
            <person name="Lawrence C."/>
            <person name="Scott J.A."/>
            <person name="Spatafora J.W."/>
            <person name="Turgeon B.G."/>
            <person name="de Wit P.J.G.M."/>
            <person name="Zhong S."/>
            <person name="Goodwin S.B."/>
            <person name="Grigoriev I.V."/>
        </authorList>
    </citation>
    <scope>NUCLEOTIDE SEQUENCE [LARGE SCALE GENOMIC DNA]</scope>
    <source>
        <strain evidence="9">NZE10 / CBS 128990</strain>
    </source>
</reference>
<dbReference type="GO" id="GO:0016020">
    <property type="term" value="C:membrane"/>
    <property type="evidence" value="ECO:0007669"/>
    <property type="project" value="UniProtKB-SubCell"/>
</dbReference>
<dbReference type="PANTHER" id="PTHR43791:SF19">
    <property type="entry name" value="TRANSPORTER, PUTATIVE (AFU_ORTHOLOGUE AFUA_1G01812)-RELATED"/>
    <property type="match status" value="1"/>
</dbReference>
<evidence type="ECO:0000256" key="6">
    <source>
        <dbReference type="SAM" id="Phobius"/>
    </source>
</evidence>
<keyword evidence="5 6" id="KW-0472">Membrane</keyword>
<dbReference type="InterPro" id="IPR011701">
    <property type="entry name" value="MFS"/>
</dbReference>
<dbReference type="InterPro" id="IPR036259">
    <property type="entry name" value="MFS_trans_sf"/>
</dbReference>
<dbReference type="PANTHER" id="PTHR43791">
    <property type="entry name" value="PERMEASE-RELATED"/>
    <property type="match status" value="1"/>
</dbReference>
<feature type="transmembrane region" description="Helical" evidence="6">
    <location>
        <begin position="357"/>
        <end position="377"/>
    </location>
</feature>
<dbReference type="HOGENOM" id="CLU_001265_0_1_1"/>
<reference evidence="9" key="1">
    <citation type="journal article" date="2012" name="PLoS Genet.">
        <title>The genomes of the fungal plant pathogens Cladosporium fulvum and Dothistroma septosporum reveal adaptation to different hosts and lifestyles but also signatures of common ancestry.</title>
        <authorList>
            <person name="de Wit P.J.G.M."/>
            <person name="van der Burgt A."/>
            <person name="Oekmen B."/>
            <person name="Stergiopoulos I."/>
            <person name="Abd-Elsalam K.A."/>
            <person name="Aerts A.L."/>
            <person name="Bahkali A.H."/>
            <person name="Beenen H.G."/>
            <person name="Chettri P."/>
            <person name="Cox M.P."/>
            <person name="Datema E."/>
            <person name="de Vries R.P."/>
            <person name="Dhillon B."/>
            <person name="Ganley A.R."/>
            <person name="Griffiths S.A."/>
            <person name="Guo Y."/>
            <person name="Hamelin R.C."/>
            <person name="Henrissat B."/>
            <person name="Kabir M.S."/>
            <person name="Jashni M.K."/>
            <person name="Kema G."/>
            <person name="Klaubauf S."/>
            <person name="Lapidus A."/>
            <person name="Levasseur A."/>
            <person name="Lindquist E."/>
            <person name="Mehrabi R."/>
            <person name="Ohm R.A."/>
            <person name="Owen T.J."/>
            <person name="Salamov A."/>
            <person name="Schwelm A."/>
            <person name="Schijlen E."/>
            <person name="Sun H."/>
            <person name="van den Burg H.A."/>
            <person name="van Ham R.C.H.J."/>
            <person name="Zhang S."/>
            <person name="Goodwin S.B."/>
            <person name="Grigoriev I.V."/>
            <person name="Collemare J."/>
            <person name="Bradshaw R.E."/>
        </authorList>
    </citation>
    <scope>NUCLEOTIDE SEQUENCE [LARGE SCALE GENOMIC DNA]</scope>
    <source>
        <strain evidence="9">NZE10 / CBS 128990</strain>
    </source>
</reference>
<dbReference type="GO" id="GO:0022857">
    <property type="term" value="F:transmembrane transporter activity"/>
    <property type="evidence" value="ECO:0007669"/>
    <property type="project" value="InterPro"/>
</dbReference>
<dbReference type="InterPro" id="IPR020846">
    <property type="entry name" value="MFS_dom"/>
</dbReference>
<evidence type="ECO:0000313" key="9">
    <source>
        <dbReference type="Proteomes" id="UP000016933"/>
    </source>
</evidence>
<dbReference type="Proteomes" id="UP000016933">
    <property type="component" value="Unassembled WGS sequence"/>
</dbReference>
<feature type="transmembrane region" description="Helical" evidence="6">
    <location>
        <begin position="62"/>
        <end position="81"/>
    </location>
</feature>
<feature type="transmembrane region" description="Helical" evidence="6">
    <location>
        <begin position="101"/>
        <end position="122"/>
    </location>
</feature>
<dbReference type="Pfam" id="PF07690">
    <property type="entry name" value="MFS_1"/>
    <property type="match status" value="1"/>
</dbReference>
<dbReference type="EMBL" id="KB446546">
    <property type="protein sequence ID" value="EME38802.1"/>
    <property type="molecule type" value="Genomic_DNA"/>
</dbReference>
<keyword evidence="9" id="KW-1185">Reference proteome</keyword>
<organism evidence="8 9">
    <name type="scientific">Dothistroma septosporum (strain NZE10 / CBS 128990)</name>
    <name type="common">Red band needle blight fungus</name>
    <name type="synonym">Mycosphaerella pini</name>
    <dbReference type="NCBI Taxonomy" id="675120"/>
    <lineage>
        <taxon>Eukaryota</taxon>
        <taxon>Fungi</taxon>
        <taxon>Dikarya</taxon>
        <taxon>Ascomycota</taxon>
        <taxon>Pezizomycotina</taxon>
        <taxon>Dothideomycetes</taxon>
        <taxon>Dothideomycetidae</taxon>
        <taxon>Mycosphaerellales</taxon>
        <taxon>Mycosphaerellaceae</taxon>
        <taxon>Dothistroma</taxon>
    </lineage>
</organism>
<feature type="transmembrane region" description="Helical" evidence="6">
    <location>
        <begin position="189"/>
        <end position="210"/>
    </location>
</feature>
<feature type="transmembrane region" description="Helical" evidence="6">
    <location>
        <begin position="129"/>
        <end position="151"/>
    </location>
</feature>
<comment type="subcellular location">
    <subcellularLocation>
        <location evidence="1">Membrane</location>
        <topology evidence="1">Multi-pass membrane protein</topology>
    </subcellularLocation>
</comment>
<keyword evidence="3 6" id="KW-0812">Transmembrane</keyword>
<gene>
    <name evidence="8" type="ORF">DOTSEDRAFT_29003</name>
</gene>
<feature type="transmembrane region" description="Helical" evidence="6">
    <location>
        <begin position="328"/>
        <end position="345"/>
    </location>
</feature>
<sequence length="484" mass="53900">MAEKIDHTPAVAVPTLVLSSDLDPKELAAVTVINDTLDPIEGQSEEERIRLDKRLVWKCDRWLIPWLSLIYLLCFLDRTNIGNARLAGLEDDLDMKGHDYNIALTIFFISYGLSEPFTNLILKKVTPRVFFTLVVLIWGLCMICTGLVHNYAGLLAARWFLGITEAGLFPGVQYYLSCWYKRSELGLRLAIFFANTALAGSFGGLLAAAIANMDGLGGKAGWAWIFVMEGLATILVGALSCWLPDTASFLTEEERLRVQHRLAKDNLLQCGKDYDKRHVTEALKDWKCWAYGVTEAGSFMVIYAFSLFLPTILSGMGYTGTHAQLLTVPPYAVAAVMTVVVNWVADRTQQRRICNMVIVLFAIVGFGLLLGCDNAHVQYAGTFLGAMGIYPTVPNTLSWAANNVEGPYRRGVLLGIKPRYKTGHSAVLAYLILFQFGGTLFIRTMLARENKERRNGKRDHLLTAKSEEEIVVAGDKRPDFMYTL</sequence>
<keyword evidence="4 6" id="KW-1133">Transmembrane helix</keyword>
<proteinExistence type="predicted"/>
<dbReference type="OMA" id="GAFCWWM"/>
<evidence type="ECO:0000259" key="7">
    <source>
        <dbReference type="PROSITE" id="PS50850"/>
    </source>
</evidence>
<evidence type="ECO:0000256" key="1">
    <source>
        <dbReference type="ARBA" id="ARBA00004141"/>
    </source>
</evidence>
<dbReference type="AlphaFoldDB" id="M2XH65"/>
<evidence type="ECO:0000256" key="2">
    <source>
        <dbReference type="ARBA" id="ARBA00022448"/>
    </source>
</evidence>
<dbReference type="SUPFAM" id="SSF103473">
    <property type="entry name" value="MFS general substrate transporter"/>
    <property type="match status" value="1"/>
</dbReference>
<feature type="domain" description="Major facilitator superfamily (MFS) profile" evidence="7">
    <location>
        <begin position="63"/>
        <end position="484"/>
    </location>
</feature>
<accession>M2XH65</accession>
<feature type="transmembrane region" description="Helical" evidence="6">
    <location>
        <begin position="427"/>
        <end position="446"/>
    </location>
</feature>
<name>M2XH65_DOTSN</name>